<keyword evidence="3 9" id="KW-0378">Hydrolase</keyword>
<keyword evidence="2" id="KW-0719">Serine esterase</keyword>
<feature type="active site" description="Acyl-ester intermediate" evidence="8">
    <location>
        <position position="225"/>
    </location>
</feature>
<dbReference type="InterPro" id="IPR000997">
    <property type="entry name" value="Cholinesterase"/>
</dbReference>
<dbReference type="FunFam" id="3.40.50.1820:FF:000029">
    <property type="entry name" value="Acetylcholinesterase"/>
    <property type="match status" value="1"/>
</dbReference>
<organism evidence="11">
    <name type="scientific">Pardosa pseudoannulata</name>
    <dbReference type="NCBI Taxonomy" id="330961"/>
    <lineage>
        <taxon>Eukaryota</taxon>
        <taxon>Metazoa</taxon>
        <taxon>Ecdysozoa</taxon>
        <taxon>Arthropoda</taxon>
        <taxon>Chelicerata</taxon>
        <taxon>Arachnida</taxon>
        <taxon>Araneae</taxon>
        <taxon>Araneomorphae</taxon>
        <taxon>Entelegynae</taxon>
        <taxon>Lycosoidea</taxon>
        <taxon>Lycosidae</taxon>
        <taxon>Pardosa</taxon>
    </lineage>
</organism>
<dbReference type="InterPro" id="IPR050654">
    <property type="entry name" value="AChE-related_enzymes"/>
</dbReference>
<dbReference type="PANTHER" id="PTHR43918:SF4">
    <property type="entry name" value="CARBOXYLIC ESTER HYDROLASE"/>
    <property type="match status" value="1"/>
</dbReference>
<dbReference type="GO" id="GO:0005886">
    <property type="term" value="C:plasma membrane"/>
    <property type="evidence" value="ECO:0007669"/>
    <property type="project" value="TreeGrafter"/>
</dbReference>
<dbReference type="InterPro" id="IPR019826">
    <property type="entry name" value="Carboxylesterase_B_AS"/>
</dbReference>
<evidence type="ECO:0000259" key="10">
    <source>
        <dbReference type="Pfam" id="PF00135"/>
    </source>
</evidence>
<keyword evidence="4" id="KW-0531">Neurotransmitter degradation</keyword>
<name>A0A1B1FIV8_9ARAC</name>
<dbReference type="GO" id="GO:0005615">
    <property type="term" value="C:extracellular space"/>
    <property type="evidence" value="ECO:0007669"/>
    <property type="project" value="TreeGrafter"/>
</dbReference>
<keyword evidence="5" id="KW-1015">Disulfide bond</keyword>
<evidence type="ECO:0000256" key="2">
    <source>
        <dbReference type="ARBA" id="ARBA00022487"/>
    </source>
</evidence>
<dbReference type="InterPro" id="IPR002018">
    <property type="entry name" value="CarbesteraseB"/>
</dbReference>
<dbReference type="BRENDA" id="3.1.1.7">
    <property type="organism ID" value="16418"/>
</dbReference>
<dbReference type="Gene3D" id="3.40.50.1820">
    <property type="entry name" value="alpha/beta hydrolase"/>
    <property type="match status" value="1"/>
</dbReference>
<evidence type="ECO:0000313" key="11">
    <source>
        <dbReference type="EMBL" id="ANQ45785.1"/>
    </source>
</evidence>
<feature type="chain" id="PRO_5008446078" description="Carboxylic ester hydrolase" evidence="9">
    <location>
        <begin position="25"/>
        <end position="553"/>
    </location>
</feature>
<dbReference type="EMBL" id="KU501289">
    <property type="protein sequence ID" value="ANQ45785.1"/>
    <property type="molecule type" value="mRNA"/>
</dbReference>
<comment type="similarity">
    <text evidence="1 9">Belongs to the type-B carboxylesterase/lipase family.</text>
</comment>
<sequence length="553" mass="61526">MAFLSLELSWRALIWIYAIAVTSCESILLTSEGNAPMADTNMGKIIGSTIEVKGKQVHQFFSIPYAKPPTGERRFKKPEPMESWSDPILATKEPPACIQYTQNPFPWYDNKPGKSEDCLFLNIWTPAGAENGSKKAVLYWIFGGGFFVGSIRQEFHLGETLSALGDIIVVTVSYRLGSLGFLYSGSTDAPGNVGLWDILAGLQWVNDHIEAFGGDKSLITIAGESAGSIAVGLLSVSPLAQTLFTRQIMQSGSPAYTLADNNTHSLVRSQIIAELMNCSNSTFTIVDNPTKVVECLKGVDAMALLQAESSLIPFSSRSFLPQYGDEILPLNPREEIIAGNFKKDNLLIGTAKDEGSFQITTSNPDLFGFFGEKDPPLNKSSGEHLLRKIFRFLPDPEQVVHHYLPESIPEDDYETVRFQVYSASGDFSLLCPSVYFAEKCAENSSDVYFYMWAHRPSNTPWASWMGTPHFSEAAFLFGLPVRDAEQYEEEEVELSMNYIEMWSNFIKEGKPAENWPSYSKEIPVFVYVGVETEAHGTGPHKDNCDFFRPYFGF</sequence>
<evidence type="ECO:0000256" key="8">
    <source>
        <dbReference type="PIRSR" id="PIRSR600997-1"/>
    </source>
</evidence>
<evidence type="ECO:0000256" key="6">
    <source>
        <dbReference type="ARBA" id="ARBA00023180"/>
    </source>
</evidence>
<feature type="active site" description="Charge relay system" evidence="8">
    <location>
        <position position="354"/>
    </location>
</feature>
<dbReference type="GO" id="GO:0003990">
    <property type="term" value="F:acetylcholinesterase activity"/>
    <property type="evidence" value="ECO:0007669"/>
    <property type="project" value="UniProtKB-EC"/>
</dbReference>
<dbReference type="ESTHER" id="9arac-KU501289">
    <property type="family name" value="Cholinesterase-like"/>
</dbReference>
<protein>
    <recommendedName>
        <fullName evidence="9">Carboxylic ester hydrolase</fullName>
        <ecNumber evidence="9">3.1.1.-</ecNumber>
    </recommendedName>
</protein>
<proteinExistence type="evidence at transcript level"/>
<dbReference type="PANTHER" id="PTHR43918">
    <property type="entry name" value="ACETYLCHOLINESTERASE"/>
    <property type="match status" value="1"/>
</dbReference>
<evidence type="ECO:0000256" key="7">
    <source>
        <dbReference type="ARBA" id="ARBA00048484"/>
    </source>
</evidence>
<dbReference type="GO" id="GO:0019695">
    <property type="term" value="P:choline metabolic process"/>
    <property type="evidence" value="ECO:0007669"/>
    <property type="project" value="TreeGrafter"/>
</dbReference>
<keyword evidence="6" id="KW-0325">Glycoprotein</keyword>
<dbReference type="GO" id="GO:0006581">
    <property type="term" value="P:acetylcholine catabolic process"/>
    <property type="evidence" value="ECO:0007669"/>
    <property type="project" value="TreeGrafter"/>
</dbReference>
<dbReference type="InterPro" id="IPR029058">
    <property type="entry name" value="AB_hydrolase_fold"/>
</dbReference>
<dbReference type="InterPro" id="IPR019819">
    <property type="entry name" value="Carboxylesterase_B_CS"/>
</dbReference>
<dbReference type="AlphaFoldDB" id="A0A1B1FIV8"/>
<dbReference type="Pfam" id="PF00135">
    <property type="entry name" value="COesterase"/>
    <property type="match status" value="1"/>
</dbReference>
<dbReference type="PROSITE" id="PS00941">
    <property type="entry name" value="CARBOXYLESTERASE_B_2"/>
    <property type="match status" value="1"/>
</dbReference>
<dbReference type="SUPFAM" id="SSF53474">
    <property type="entry name" value="alpha/beta-Hydrolases"/>
    <property type="match status" value="1"/>
</dbReference>
<reference evidence="11" key="1">
    <citation type="submission" date="2016-01" db="EMBL/GenBank/DDBJ databases">
        <title>Identification and biochemical properties of six putative acetylcholinesterases in the wolf spider, Pardosa pseudoannulata.</title>
        <authorList>
            <person name="Meng X.K."/>
            <person name="Zhang Y.X."/>
            <person name="Bao H.B."/>
            <person name="Liu Z.W."/>
        </authorList>
    </citation>
    <scope>NUCLEOTIDE SEQUENCE</scope>
</reference>
<dbReference type="PROSITE" id="PS00122">
    <property type="entry name" value="CARBOXYLESTERASE_B_1"/>
    <property type="match status" value="1"/>
</dbReference>
<evidence type="ECO:0000256" key="9">
    <source>
        <dbReference type="RuleBase" id="RU361235"/>
    </source>
</evidence>
<feature type="active site" description="Charge relay system" evidence="8">
    <location>
        <position position="469"/>
    </location>
</feature>
<evidence type="ECO:0000256" key="5">
    <source>
        <dbReference type="ARBA" id="ARBA00023157"/>
    </source>
</evidence>
<keyword evidence="9" id="KW-0732">Signal</keyword>
<accession>A0A1B1FIV8</accession>
<dbReference type="EC" id="3.1.1.-" evidence="9"/>
<evidence type="ECO:0000256" key="1">
    <source>
        <dbReference type="ARBA" id="ARBA00005964"/>
    </source>
</evidence>
<evidence type="ECO:0000256" key="3">
    <source>
        <dbReference type="ARBA" id="ARBA00022801"/>
    </source>
</evidence>
<feature type="signal peptide" evidence="9">
    <location>
        <begin position="1"/>
        <end position="24"/>
    </location>
</feature>
<comment type="catalytic activity">
    <reaction evidence="7">
        <text>acetylcholine + H2O = choline + acetate + H(+)</text>
        <dbReference type="Rhea" id="RHEA:17561"/>
        <dbReference type="ChEBI" id="CHEBI:15354"/>
        <dbReference type="ChEBI" id="CHEBI:15355"/>
        <dbReference type="ChEBI" id="CHEBI:15377"/>
        <dbReference type="ChEBI" id="CHEBI:15378"/>
        <dbReference type="ChEBI" id="CHEBI:30089"/>
        <dbReference type="EC" id="3.1.1.7"/>
    </reaction>
</comment>
<feature type="domain" description="Carboxylesterase type B" evidence="10">
    <location>
        <begin position="35"/>
        <end position="546"/>
    </location>
</feature>
<dbReference type="PRINTS" id="PR00878">
    <property type="entry name" value="CHOLNESTRASE"/>
</dbReference>
<evidence type="ECO:0000256" key="4">
    <source>
        <dbReference type="ARBA" id="ARBA00022867"/>
    </source>
</evidence>